<dbReference type="InterPro" id="IPR016024">
    <property type="entry name" value="ARM-type_fold"/>
</dbReference>
<organism evidence="2 3">
    <name type="scientific">Rhodohalobacter sulfatireducens</name>
    <dbReference type="NCBI Taxonomy" id="2911366"/>
    <lineage>
        <taxon>Bacteria</taxon>
        <taxon>Pseudomonadati</taxon>
        <taxon>Balneolota</taxon>
        <taxon>Balneolia</taxon>
        <taxon>Balneolales</taxon>
        <taxon>Balneolaceae</taxon>
        <taxon>Rhodohalobacter</taxon>
    </lineage>
</organism>
<dbReference type="Proteomes" id="UP001165366">
    <property type="component" value="Unassembled WGS sequence"/>
</dbReference>
<evidence type="ECO:0000259" key="1">
    <source>
        <dbReference type="Pfam" id="PF17900"/>
    </source>
</evidence>
<name>A0ABS9KIC1_9BACT</name>
<evidence type="ECO:0000313" key="2">
    <source>
        <dbReference type="EMBL" id="MCG2590588.1"/>
    </source>
</evidence>
<dbReference type="PANTHER" id="PTHR11533:SF299">
    <property type="entry name" value="AMINOPEPTIDASE"/>
    <property type="match status" value="1"/>
</dbReference>
<proteinExistence type="predicted"/>
<dbReference type="InterPro" id="IPR050344">
    <property type="entry name" value="Peptidase_M1_aminopeptidases"/>
</dbReference>
<reference evidence="2" key="2">
    <citation type="submission" date="2024-05" db="EMBL/GenBank/DDBJ databases">
        <title>Rhodohalobacter halophilus gen. nov., sp. nov., a moderately halophilic member of the family Balneolaceae.</title>
        <authorList>
            <person name="Xia J."/>
        </authorList>
    </citation>
    <scope>NUCLEOTIDE SEQUENCE</scope>
    <source>
        <strain evidence="2">WB101</strain>
    </source>
</reference>
<feature type="domain" description="Aminopeptidase N-like N-terminal" evidence="1">
    <location>
        <begin position="50"/>
        <end position="199"/>
    </location>
</feature>
<sequence>MKKLNLLFFIVLYFGIANLLHAQDWDYPKYPKMDVTLQHLNADLHIDEFGAIEGDVLYRATVNIDDPDSLVFDASRLNILGVSVNETEKEFSASNDQLVIYLDEVFAEESVLNIRIQYEANPKYGVLRNVNRTTWTSQLPKTTRHWLPVMDHPRVQFTTELLVTHPSGQILVANGQRVESEVVSVEEERTTYTSSNPIPATSLSWVLGELTEHSSATVNRSRTSGTQAPIRVRVYTESVLNTETNLAELGANTLQAIRDKERTAYPYQDLSIVVLDNDFWETKSYAAGTVFVYRDHGDFEQQIQRGVLSQWIGTQIREEQWSDADAIHAAHAILANQMFEFEPVTETGEEPYNVFTLHSFSKWSDFFAENQLPRFKASLQSSLNNILNNGQNILGWSDLSEIIYNESGQPFFEGFEPGELEVSEKDTIEYTAEVEWNETDNTVQINFEAADQMVDELVTVAVEEITFQGTNQHEVTFTGASESSVISVSSGIENFKLTIEERDDINLNVQKPFMFWINQLRNDMEPDERVEAAKGLANYTENPDLQLALDDILRVESNPQVYAEIVRSLSRLTAGASGMDQRFLEYSSSQRHSEVRLAAVEALADFPNNEQIIGRLQNIIVQSGPSNLQKAAIQSLAEVTEADRFNIIAGNLVSREPVLNNVPLLLELLAEKGETESAVEMASTFITDQFPYEIRKEALAIVLDYDRSSSNWEERLPELFSDIHPGIRYMSASALEYVNSGTRNDLAEQFMMEEYDERVRRVLESAMN</sequence>
<dbReference type="PANTHER" id="PTHR11533">
    <property type="entry name" value="PROTEASE M1 ZINC METALLOPROTEASE"/>
    <property type="match status" value="1"/>
</dbReference>
<keyword evidence="3" id="KW-1185">Reference proteome</keyword>
<comment type="caution">
    <text evidence="2">The sequence shown here is derived from an EMBL/GenBank/DDBJ whole genome shotgun (WGS) entry which is preliminary data.</text>
</comment>
<dbReference type="EMBL" id="JAKLWS010000036">
    <property type="protein sequence ID" value="MCG2590588.1"/>
    <property type="molecule type" value="Genomic_DNA"/>
</dbReference>
<dbReference type="SUPFAM" id="SSF48371">
    <property type="entry name" value="ARM repeat"/>
    <property type="match status" value="1"/>
</dbReference>
<dbReference type="Gene3D" id="1.25.10.10">
    <property type="entry name" value="Leucine-rich Repeat Variant"/>
    <property type="match status" value="1"/>
</dbReference>
<dbReference type="RefSeq" id="WP_237856017.1">
    <property type="nucleotide sequence ID" value="NZ_JAKLWS010000036.1"/>
</dbReference>
<protein>
    <recommendedName>
        <fullName evidence="1">Aminopeptidase N-like N-terminal domain-containing protein</fullName>
    </recommendedName>
</protein>
<evidence type="ECO:0000313" key="3">
    <source>
        <dbReference type="Proteomes" id="UP001165366"/>
    </source>
</evidence>
<dbReference type="InterPro" id="IPR042097">
    <property type="entry name" value="Aminopeptidase_N-like_N_sf"/>
</dbReference>
<gene>
    <name evidence="2" type="ORF">L6773_18590</name>
</gene>
<dbReference type="InterPro" id="IPR045357">
    <property type="entry name" value="Aminopeptidase_N-like_N"/>
</dbReference>
<dbReference type="SUPFAM" id="SSF63737">
    <property type="entry name" value="Leukotriene A4 hydrolase N-terminal domain"/>
    <property type="match status" value="1"/>
</dbReference>
<reference evidence="2" key="1">
    <citation type="submission" date="2022-01" db="EMBL/GenBank/DDBJ databases">
        <authorList>
            <person name="Wang Y."/>
        </authorList>
    </citation>
    <scope>NUCLEOTIDE SEQUENCE</scope>
    <source>
        <strain evidence="2">WB101</strain>
    </source>
</reference>
<dbReference type="InterPro" id="IPR011989">
    <property type="entry name" value="ARM-like"/>
</dbReference>
<accession>A0ABS9KIC1</accession>
<dbReference type="Gene3D" id="2.60.40.1730">
    <property type="entry name" value="tricorn interacting facor f3 domain"/>
    <property type="match status" value="1"/>
</dbReference>
<dbReference type="Pfam" id="PF17900">
    <property type="entry name" value="Peptidase_M1_N"/>
    <property type="match status" value="1"/>
</dbReference>